<name>A0A540LZH0_MALBA</name>
<comment type="caution">
    <text evidence="2">The sequence shown here is derived from an EMBL/GenBank/DDBJ whole genome shotgun (WGS) entry which is preliminary data.</text>
</comment>
<keyword evidence="3" id="KW-1185">Reference proteome</keyword>
<dbReference type="Proteomes" id="UP000315295">
    <property type="component" value="Unassembled WGS sequence"/>
</dbReference>
<proteinExistence type="predicted"/>
<accession>A0A540LZH0</accession>
<protein>
    <submittedName>
        <fullName evidence="2">Uncharacterized protein</fullName>
    </submittedName>
</protein>
<organism evidence="2 3">
    <name type="scientific">Malus baccata</name>
    <name type="common">Siberian crab apple</name>
    <name type="synonym">Pyrus baccata</name>
    <dbReference type="NCBI Taxonomy" id="106549"/>
    <lineage>
        <taxon>Eukaryota</taxon>
        <taxon>Viridiplantae</taxon>
        <taxon>Streptophyta</taxon>
        <taxon>Embryophyta</taxon>
        <taxon>Tracheophyta</taxon>
        <taxon>Spermatophyta</taxon>
        <taxon>Magnoliopsida</taxon>
        <taxon>eudicotyledons</taxon>
        <taxon>Gunneridae</taxon>
        <taxon>Pentapetalae</taxon>
        <taxon>rosids</taxon>
        <taxon>fabids</taxon>
        <taxon>Rosales</taxon>
        <taxon>Rosaceae</taxon>
        <taxon>Amygdaloideae</taxon>
        <taxon>Maleae</taxon>
        <taxon>Malus</taxon>
    </lineage>
</organism>
<dbReference type="AlphaFoldDB" id="A0A540LZH0"/>
<sequence>MMLPSRTRSSTRNLLLRMSWSWKLLRTMTYKFDDAAEGQGVGPEAASLELASPGADVDRFGAGRTTEGGGEEAKSEGEVGI</sequence>
<feature type="compositionally biased region" description="Basic and acidic residues" evidence="1">
    <location>
        <begin position="71"/>
        <end position="81"/>
    </location>
</feature>
<evidence type="ECO:0000313" key="3">
    <source>
        <dbReference type="Proteomes" id="UP000315295"/>
    </source>
</evidence>
<reference evidence="2 3" key="1">
    <citation type="journal article" date="2019" name="G3 (Bethesda)">
        <title>Sequencing of a Wild Apple (Malus baccata) Genome Unravels the Differences Between Cultivated and Wild Apple Species Regarding Disease Resistance and Cold Tolerance.</title>
        <authorList>
            <person name="Chen X."/>
        </authorList>
    </citation>
    <scope>NUCLEOTIDE SEQUENCE [LARGE SCALE GENOMIC DNA]</scope>
    <source>
        <strain evidence="3">cv. Shandingzi</strain>
        <tissue evidence="2">Leaves</tissue>
    </source>
</reference>
<evidence type="ECO:0000313" key="2">
    <source>
        <dbReference type="EMBL" id="TQD91901.1"/>
    </source>
</evidence>
<gene>
    <name evidence="2" type="ORF">C1H46_022506</name>
</gene>
<evidence type="ECO:0000256" key="1">
    <source>
        <dbReference type="SAM" id="MobiDB-lite"/>
    </source>
</evidence>
<feature type="region of interest" description="Disordered" evidence="1">
    <location>
        <begin position="50"/>
        <end position="81"/>
    </location>
</feature>
<dbReference type="EMBL" id="VIEB01000406">
    <property type="protein sequence ID" value="TQD91901.1"/>
    <property type="molecule type" value="Genomic_DNA"/>
</dbReference>